<dbReference type="AlphaFoldDB" id="J3NL45"/>
<gene>
    <name evidence="3" type="primary">20342444</name>
    <name evidence="2" type="ORF">GGTG_01986</name>
</gene>
<accession>J3NL45</accession>
<keyword evidence="4" id="KW-1185">Reference proteome</keyword>
<dbReference type="Proteomes" id="UP000006039">
    <property type="component" value="Unassembled WGS sequence"/>
</dbReference>
<dbReference type="VEuPathDB" id="FungiDB:GGTG_01986"/>
<dbReference type="EnsemblFungi" id="EJT82012">
    <property type="protein sequence ID" value="EJT82012"/>
    <property type="gene ID" value="GGTG_01986"/>
</dbReference>
<dbReference type="GeneID" id="20342444"/>
<dbReference type="eggNOG" id="ENOG502RN8V">
    <property type="taxonomic scope" value="Eukaryota"/>
</dbReference>
<proteinExistence type="predicted"/>
<reference evidence="4" key="1">
    <citation type="submission" date="2010-07" db="EMBL/GenBank/DDBJ databases">
        <title>The genome sequence of Gaeumannomyces graminis var. tritici strain R3-111a-1.</title>
        <authorList>
            <consortium name="The Broad Institute Genome Sequencing Platform"/>
            <person name="Ma L.-J."/>
            <person name="Dead R."/>
            <person name="Young S."/>
            <person name="Zeng Q."/>
            <person name="Koehrsen M."/>
            <person name="Alvarado L."/>
            <person name="Berlin A."/>
            <person name="Chapman S.B."/>
            <person name="Chen Z."/>
            <person name="Freedman E."/>
            <person name="Gellesch M."/>
            <person name="Goldberg J."/>
            <person name="Griggs A."/>
            <person name="Gujja S."/>
            <person name="Heilman E.R."/>
            <person name="Heiman D."/>
            <person name="Hepburn T."/>
            <person name="Howarth C."/>
            <person name="Jen D."/>
            <person name="Larson L."/>
            <person name="Mehta T."/>
            <person name="Neiman D."/>
            <person name="Pearson M."/>
            <person name="Roberts A."/>
            <person name="Saif S."/>
            <person name="Shea T."/>
            <person name="Shenoy N."/>
            <person name="Sisk P."/>
            <person name="Stolte C."/>
            <person name="Sykes S."/>
            <person name="Walk T."/>
            <person name="White J."/>
            <person name="Yandava C."/>
            <person name="Haas B."/>
            <person name="Nusbaum C."/>
            <person name="Birren B."/>
        </authorList>
    </citation>
    <scope>NUCLEOTIDE SEQUENCE [LARGE SCALE GENOMIC DNA]</scope>
    <source>
        <strain evidence="4">R3-111a-1</strain>
    </source>
</reference>
<reference evidence="3" key="4">
    <citation type="journal article" date="2015" name="G3 (Bethesda)">
        <title>Genome sequences of three phytopathogenic species of the Magnaporthaceae family of fungi.</title>
        <authorList>
            <person name="Okagaki L.H."/>
            <person name="Nunes C.C."/>
            <person name="Sailsbery J."/>
            <person name="Clay B."/>
            <person name="Brown D."/>
            <person name="John T."/>
            <person name="Oh Y."/>
            <person name="Young N."/>
            <person name="Fitzgerald M."/>
            <person name="Haas B.J."/>
            <person name="Zeng Q."/>
            <person name="Young S."/>
            <person name="Adiconis X."/>
            <person name="Fan L."/>
            <person name="Levin J.Z."/>
            <person name="Mitchell T.K."/>
            <person name="Okubara P.A."/>
            <person name="Farman M.L."/>
            <person name="Kohn L.M."/>
            <person name="Birren B."/>
            <person name="Ma L.-J."/>
            <person name="Dean R.A."/>
        </authorList>
    </citation>
    <scope>NUCLEOTIDE SEQUENCE</scope>
    <source>
        <strain evidence="3">R3-111a-1</strain>
    </source>
</reference>
<feature type="region of interest" description="Disordered" evidence="1">
    <location>
        <begin position="1"/>
        <end position="22"/>
    </location>
</feature>
<dbReference type="RefSeq" id="XP_009218021.1">
    <property type="nucleotide sequence ID" value="XM_009219757.1"/>
</dbReference>
<evidence type="ECO:0000313" key="2">
    <source>
        <dbReference type="EMBL" id="EJT82012.1"/>
    </source>
</evidence>
<name>J3NL45_GAET3</name>
<evidence type="ECO:0000313" key="4">
    <source>
        <dbReference type="Proteomes" id="UP000006039"/>
    </source>
</evidence>
<feature type="region of interest" description="Disordered" evidence="1">
    <location>
        <begin position="141"/>
        <end position="182"/>
    </location>
</feature>
<dbReference type="EMBL" id="GL385395">
    <property type="protein sequence ID" value="EJT82012.1"/>
    <property type="molecule type" value="Genomic_DNA"/>
</dbReference>
<protein>
    <submittedName>
        <fullName evidence="2 3">Uncharacterized protein</fullName>
    </submittedName>
</protein>
<feature type="compositionally biased region" description="Pro residues" evidence="1">
    <location>
        <begin position="1"/>
        <end position="19"/>
    </location>
</feature>
<reference evidence="2" key="2">
    <citation type="submission" date="2010-07" db="EMBL/GenBank/DDBJ databases">
        <authorList>
            <consortium name="The Broad Institute Genome Sequencing Platform"/>
            <consortium name="Broad Institute Genome Sequencing Center for Infectious Disease"/>
            <person name="Ma L.-J."/>
            <person name="Dead R."/>
            <person name="Young S."/>
            <person name="Zeng Q."/>
            <person name="Koehrsen M."/>
            <person name="Alvarado L."/>
            <person name="Berlin A."/>
            <person name="Chapman S.B."/>
            <person name="Chen Z."/>
            <person name="Freedman E."/>
            <person name="Gellesch M."/>
            <person name="Goldberg J."/>
            <person name="Griggs A."/>
            <person name="Gujja S."/>
            <person name="Heilman E.R."/>
            <person name="Heiman D."/>
            <person name="Hepburn T."/>
            <person name="Howarth C."/>
            <person name="Jen D."/>
            <person name="Larson L."/>
            <person name="Mehta T."/>
            <person name="Neiman D."/>
            <person name="Pearson M."/>
            <person name="Roberts A."/>
            <person name="Saif S."/>
            <person name="Shea T."/>
            <person name="Shenoy N."/>
            <person name="Sisk P."/>
            <person name="Stolte C."/>
            <person name="Sykes S."/>
            <person name="Walk T."/>
            <person name="White J."/>
            <person name="Yandava C."/>
            <person name="Haas B."/>
            <person name="Nusbaum C."/>
            <person name="Birren B."/>
        </authorList>
    </citation>
    <scope>NUCLEOTIDE SEQUENCE</scope>
    <source>
        <strain evidence="2">R3-111a-1</strain>
    </source>
</reference>
<reference evidence="2" key="3">
    <citation type="submission" date="2010-09" db="EMBL/GenBank/DDBJ databases">
        <title>Annotation of Gaeumannomyces graminis var. tritici R3-111a-1.</title>
        <authorList>
            <consortium name="The Broad Institute Genome Sequencing Platform"/>
            <person name="Ma L.-J."/>
            <person name="Dead R."/>
            <person name="Young S.K."/>
            <person name="Zeng Q."/>
            <person name="Gargeya S."/>
            <person name="Fitzgerald M."/>
            <person name="Haas B."/>
            <person name="Abouelleil A."/>
            <person name="Alvarado L."/>
            <person name="Arachchi H.M."/>
            <person name="Berlin A."/>
            <person name="Brown A."/>
            <person name="Chapman S.B."/>
            <person name="Chen Z."/>
            <person name="Dunbar C."/>
            <person name="Freedman E."/>
            <person name="Gearin G."/>
            <person name="Gellesch M."/>
            <person name="Goldberg J."/>
            <person name="Griggs A."/>
            <person name="Gujja S."/>
            <person name="Heiman D."/>
            <person name="Howarth C."/>
            <person name="Larson L."/>
            <person name="Lui A."/>
            <person name="MacDonald P.J.P."/>
            <person name="Mehta T."/>
            <person name="Montmayeur A."/>
            <person name="Murphy C."/>
            <person name="Neiman D."/>
            <person name="Pearson M."/>
            <person name="Priest M."/>
            <person name="Roberts A."/>
            <person name="Saif S."/>
            <person name="Shea T."/>
            <person name="Shenoy N."/>
            <person name="Sisk P."/>
            <person name="Stolte C."/>
            <person name="Sykes S."/>
            <person name="Yandava C."/>
            <person name="Wortman J."/>
            <person name="Nusbaum C."/>
            <person name="Birren B."/>
        </authorList>
    </citation>
    <scope>NUCLEOTIDE SEQUENCE</scope>
    <source>
        <strain evidence="2">R3-111a-1</strain>
    </source>
</reference>
<reference evidence="3" key="5">
    <citation type="submission" date="2018-04" db="UniProtKB">
        <authorList>
            <consortium name="EnsemblFungi"/>
        </authorList>
    </citation>
    <scope>IDENTIFICATION</scope>
    <source>
        <strain evidence="3">R3-111a-1</strain>
    </source>
</reference>
<dbReference type="HOGENOM" id="CLU_1289166_0_0_1"/>
<evidence type="ECO:0000313" key="3">
    <source>
        <dbReference type="EnsemblFungi" id="EJT82012"/>
    </source>
</evidence>
<organism evidence="2">
    <name type="scientific">Gaeumannomyces tritici (strain R3-111a-1)</name>
    <name type="common">Wheat and barley take-all root rot fungus</name>
    <name type="synonym">Gaeumannomyces graminis var. tritici</name>
    <dbReference type="NCBI Taxonomy" id="644352"/>
    <lineage>
        <taxon>Eukaryota</taxon>
        <taxon>Fungi</taxon>
        <taxon>Dikarya</taxon>
        <taxon>Ascomycota</taxon>
        <taxon>Pezizomycotina</taxon>
        <taxon>Sordariomycetes</taxon>
        <taxon>Sordariomycetidae</taxon>
        <taxon>Magnaporthales</taxon>
        <taxon>Magnaporthaceae</taxon>
        <taxon>Gaeumannomyces</taxon>
    </lineage>
</organism>
<evidence type="ECO:0000256" key="1">
    <source>
        <dbReference type="SAM" id="MobiDB-lite"/>
    </source>
</evidence>
<feature type="compositionally biased region" description="Basic and acidic residues" evidence="1">
    <location>
        <begin position="158"/>
        <end position="169"/>
    </location>
</feature>
<sequence>MADPESPNPPSIPPSPPDSPGAIEYVKKASERIAAQKALEEQRYIFIYPELGQVDIEDLRPPDVELDGYYVFEIPAPYSDHEDRWDLYISKDATEVWAENPNVAPAGRAAGAGSRLGAIDLVVGRGDWFARRSGHIKVAYPKRRDPPTTVDCSGPRQRVPDEVRQRFYEEAGEEDKTEGKDE</sequence>